<dbReference type="Gene3D" id="1.10.10.60">
    <property type="entry name" value="Homeodomain-like"/>
    <property type="match status" value="1"/>
</dbReference>
<dbReference type="SUPFAM" id="SSF46689">
    <property type="entry name" value="Homeodomain-like"/>
    <property type="match status" value="1"/>
</dbReference>
<proteinExistence type="predicted"/>
<evidence type="ECO:0000256" key="5">
    <source>
        <dbReference type="ARBA" id="ARBA00023163"/>
    </source>
</evidence>
<keyword evidence="9" id="KW-1185">Reference proteome</keyword>
<dbReference type="RefSeq" id="WP_347439412.1">
    <property type="nucleotide sequence ID" value="NZ_CP089291.1"/>
</dbReference>
<evidence type="ECO:0000256" key="2">
    <source>
        <dbReference type="ARBA" id="ARBA00022840"/>
    </source>
</evidence>
<evidence type="ECO:0000256" key="1">
    <source>
        <dbReference type="ARBA" id="ARBA00022741"/>
    </source>
</evidence>
<dbReference type="InterPro" id="IPR027417">
    <property type="entry name" value="P-loop_NTPase"/>
</dbReference>
<feature type="coiled-coil region" evidence="6">
    <location>
        <begin position="403"/>
        <end position="430"/>
    </location>
</feature>
<keyword evidence="3" id="KW-0805">Transcription regulation</keyword>
<dbReference type="InterPro" id="IPR002078">
    <property type="entry name" value="Sigma_54_int"/>
</dbReference>
<dbReference type="InterPro" id="IPR035965">
    <property type="entry name" value="PAS-like_dom_sf"/>
</dbReference>
<dbReference type="Pfam" id="PF25601">
    <property type="entry name" value="AAA_lid_14"/>
    <property type="match status" value="1"/>
</dbReference>
<feature type="domain" description="Sigma-54 factor interaction" evidence="7">
    <location>
        <begin position="144"/>
        <end position="372"/>
    </location>
</feature>
<dbReference type="Gene3D" id="3.40.50.300">
    <property type="entry name" value="P-loop containing nucleotide triphosphate hydrolases"/>
    <property type="match status" value="1"/>
</dbReference>
<keyword evidence="6" id="KW-0175">Coiled coil</keyword>
<dbReference type="EMBL" id="CP089291">
    <property type="protein sequence ID" value="UOF92741.1"/>
    <property type="molecule type" value="Genomic_DNA"/>
</dbReference>
<dbReference type="SUPFAM" id="SSF55785">
    <property type="entry name" value="PYP-like sensor domain (PAS domain)"/>
    <property type="match status" value="1"/>
</dbReference>
<evidence type="ECO:0000256" key="4">
    <source>
        <dbReference type="ARBA" id="ARBA00023125"/>
    </source>
</evidence>
<dbReference type="Gene3D" id="3.30.450.20">
    <property type="entry name" value="PAS domain"/>
    <property type="match status" value="1"/>
</dbReference>
<evidence type="ECO:0000259" key="7">
    <source>
        <dbReference type="PROSITE" id="PS50045"/>
    </source>
</evidence>
<protein>
    <submittedName>
        <fullName evidence="8">Sigma 54-interacting transcriptional regulator</fullName>
    </submittedName>
</protein>
<dbReference type="SMART" id="SM00382">
    <property type="entry name" value="AAA"/>
    <property type="match status" value="1"/>
</dbReference>
<reference evidence="8" key="1">
    <citation type="submission" date="2021-12" db="EMBL/GenBank/DDBJ databases">
        <title>Alicyclobacillaceae gen. nov., sp. nov., isolated from chalcocite enrichment system.</title>
        <authorList>
            <person name="Jiang Z."/>
        </authorList>
    </citation>
    <scope>NUCLEOTIDE SEQUENCE</scope>
    <source>
        <strain evidence="8">MYW30-H2</strain>
    </source>
</reference>
<sequence length="460" mass="52349">MALGNFEDLSAYDNILVTDGHGVIVFYDMADLNVLKELGTRPEEFIGQHVTSFYRDLTNENSTVMNVLKNGVAICNVRQELITKKGNTFVSKNSTYPIKKEDTIIGAIEFSKHYFRKDNIRSLDKFAGHKIYRKNNTIYTIDNIITVNSRMKAIKNKIEKIARTNSTVLIYGRTGTGKEVVAQAIHNLSDRYEKPFISLNCGAVPVSLLESILFGTAKGSFTGSEEMPGLFEQAEGGTLFLDEVNSLDINLQVKLLKAIEEKTVRRIGGKKNINVDIRVISATNEDPDILLAEKRLREDLFFRLGVVEIDLPNLTERKEDIEVLVEYFINFYNNNMNIFIDSVQQEVLECFKGYDWPGNIRELRNAIETAYNNACSNQISLYDIPRRIRISGKNSMSDSAEINGSADIKVKSLRDTVEEFEREIIISELKTTNWKIGETARRLGVSKQLLKYKMDKYKLR</sequence>
<dbReference type="Proteomes" id="UP000830167">
    <property type="component" value="Chromosome"/>
</dbReference>
<evidence type="ECO:0000313" key="8">
    <source>
        <dbReference type="EMBL" id="UOF92741.1"/>
    </source>
</evidence>
<dbReference type="Gene3D" id="1.10.8.60">
    <property type="match status" value="1"/>
</dbReference>
<dbReference type="PANTHER" id="PTHR32071:SF74">
    <property type="entry name" value="TRANSCRIPTIONAL ACTIVATOR ROCR"/>
    <property type="match status" value="1"/>
</dbReference>
<dbReference type="PRINTS" id="PR01590">
    <property type="entry name" value="HTHFIS"/>
</dbReference>
<keyword evidence="1" id="KW-0547">Nucleotide-binding</keyword>
<keyword evidence="5" id="KW-0804">Transcription</keyword>
<dbReference type="Pfam" id="PF00158">
    <property type="entry name" value="Sigma54_activat"/>
    <property type="match status" value="1"/>
</dbReference>
<evidence type="ECO:0000256" key="6">
    <source>
        <dbReference type="SAM" id="Coils"/>
    </source>
</evidence>
<evidence type="ECO:0000313" key="9">
    <source>
        <dbReference type="Proteomes" id="UP000830167"/>
    </source>
</evidence>
<gene>
    <name evidence="8" type="ORF">LSG31_01475</name>
</gene>
<dbReference type="PROSITE" id="PS00676">
    <property type="entry name" value="SIGMA54_INTERACT_2"/>
    <property type="match status" value="1"/>
</dbReference>
<dbReference type="PROSITE" id="PS00688">
    <property type="entry name" value="SIGMA54_INTERACT_3"/>
    <property type="match status" value="1"/>
</dbReference>
<dbReference type="Pfam" id="PF02954">
    <property type="entry name" value="HTH_8"/>
    <property type="match status" value="1"/>
</dbReference>
<dbReference type="PANTHER" id="PTHR32071">
    <property type="entry name" value="TRANSCRIPTIONAL REGULATORY PROTEIN"/>
    <property type="match status" value="1"/>
</dbReference>
<dbReference type="InterPro" id="IPR025943">
    <property type="entry name" value="Sigma_54_int_dom_ATP-bd_2"/>
</dbReference>
<dbReference type="InterPro" id="IPR025944">
    <property type="entry name" value="Sigma_54_int_dom_CS"/>
</dbReference>
<keyword evidence="4" id="KW-0238">DNA-binding</keyword>
<name>A0ABY4CQH1_9BACL</name>
<dbReference type="SUPFAM" id="SSF52540">
    <property type="entry name" value="P-loop containing nucleoside triphosphate hydrolases"/>
    <property type="match status" value="1"/>
</dbReference>
<dbReference type="InterPro" id="IPR058031">
    <property type="entry name" value="AAA_lid_NorR"/>
</dbReference>
<evidence type="ECO:0000256" key="3">
    <source>
        <dbReference type="ARBA" id="ARBA00023015"/>
    </source>
</evidence>
<dbReference type="InterPro" id="IPR002197">
    <property type="entry name" value="HTH_Fis"/>
</dbReference>
<dbReference type="PROSITE" id="PS50045">
    <property type="entry name" value="SIGMA54_INTERACT_4"/>
    <property type="match status" value="1"/>
</dbReference>
<accession>A0ABY4CQH1</accession>
<dbReference type="InterPro" id="IPR003593">
    <property type="entry name" value="AAA+_ATPase"/>
</dbReference>
<organism evidence="8 9">
    <name type="scientific">Fodinisporobacter ferrooxydans</name>
    <dbReference type="NCBI Taxonomy" id="2901836"/>
    <lineage>
        <taxon>Bacteria</taxon>
        <taxon>Bacillati</taxon>
        <taxon>Bacillota</taxon>
        <taxon>Bacilli</taxon>
        <taxon>Bacillales</taxon>
        <taxon>Alicyclobacillaceae</taxon>
        <taxon>Fodinisporobacter</taxon>
    </lineage>
</organism>
<keyword evidence="2" id="KW-0067">ATP-binding</keyword>
<dbReference type="CDD" id="cd00009">
    <property type="entry name" value="AAA"/>
    <property type="match status" value="1"/>
</dbReference>
<dbReference type="InterPro" id="IPR009057">
    <property type="entry name" value="Homeodomain-like_sf"/>
</dbReference>